<dbReference type="EMBL" id="AWSA01000013">
    <property type="protein sequence ID" value="EWT02215.1"/>
    <property type="molecule type" value="Genomic_DNA"/>
</dbReference>
<sequence>MLCSTTAGDGHFGPLKLLAQACSAAGHEVRVAAPLSFAGAVERAGLGHAPFADAPAAAMGAVFETLPAMTLERANGTVMAEVFGRLDAQAALPALRAVVDDWRPDVVLRESAEFGSLAVAEAAGIPHAEVAIGVAALMDWGRAHVEEPLAELDELSGLEHGHLLRAAGGSPVFTMVPECMDDAVPGSGRAEGAARVVVRFRAERRVGGGSLPPSWGDPDAPLVYVTFGTVAAGLGHLSEVFTAALGALSDVPARVLMTTGYAGELALSDTPANAHVEQYWPQDEVMALAAVVVGHGGFGTTMSALSAGVPQVVLPLFTTDQQMNADAVSALGAGLSLPGGPEGVTALPGAVARALSDRDLRAGAAEVAAQIAALPGAAGVVDEIRRLAELGPGSPRGRCRRP</sequence>
<comment type="similarity">
    <text evidence="1">Belongs to the glycosyltransferase 28 family.</text>
</comment>
<evidence type="ECO:0000313" key="6">
    <source>
        <dbReference type="EMBL" id="EWT02215.1"/>
    </source>
</evidence>
<dbReference type="Pfam" id="PF06722">
    <property type="entry name" value="EryCIII-like_C"/>
    <property type="match status" value="1"/>
</dbReference>
<dbReference type="PANTHER" id="PTHR48050:SF13">
    <property type="entry name" value="STEROL 3-BETA-GLUCOSYLTRANSFERASE UGT80A2"/>
    <property type="match status" value="1"/>
</dbReference>
<reference evidence="6 7" key="1">
    <citation type="submission" date="2013-08" db="EMBL/GenBank/DDBJ databases">
        <title>Intrasporangium oryzae NRRL B-24470.</title>
        <authorList>
            <person name="Liu H."/>
            <person name="Wang G."/>
        </authorList>
    </citation>
    <scope>NUCLEOTIDE SEQUENCE [LARGE SCALE GENOMIC DNA]</scope>
    <source>
        <strain evidence="6 7">NRRL B-24470</strain>
    </source>
</reference>
<dbReference type="GO" id="GO:0008194">
    <property type="term" value="F:UDP-glycosyltransferase activity"/>
    <property type="evidence" value="ECO:0007669"/>
    <property type="project" value="InterPro"/>
</dbReference>
<gene>
    <name evidence="6" type="ORF">N865_00390</name>
</gene>
<dbReference type="eggNOG" id="COG1819">
    <property type="taxonomic scope" value="Bacteria"/>
</dbReference>
<dbReference type="STRING" id="1386089.N865_00390"/>
<evidence type="ECO:0000259" key="4">
    <source>
        <dbReference type="Pfam" id="PF06722"/>
    </source>
</evidence>
<dbReference type="Gene3D" id="3.40.50.2000">
    <property type="entry name" value="Glycogen Phosphorylase B"/>
    <property type="match status" value="2"/>
</dbReference>
<evidence type="ECO:0000256" key="1">
    <source>
        <dbReference type="ARBA" id="ARBA00006962"/>
    </source>
</evidence>
<evidence type="ECO:0000259" key="5">
    <source>
        <dbReference type="Pfam" id="PF21036"/>
    </source>
</evidence>
<feature type="domain" description="Erythromycin biosynthesis protein CIII-like C-terminal" evidence="4">
    <location>
        <begin position="244"/>
        <end position="385"/>
    </location>
</feature>
<evidence type="ECO:0008006" key="8">
    <source>
        <dbReference type="Google" id="ProtNLM"/>
    </source>
</evidence>
<dbReference type="InterPro" id="IPR010610">
    <property type="entry name" value="EryCIII-like_C"/>
</dbReference>
<evidence type="ECO:0000256" key="3">
    <source>
        <dbReference type="ARBA" id="ARBA00022679"/>
    </source>
</evidence>
<accession>W9G847</accession>
<dbReference type="GO" id="GO:0017000">
    <property type="term" value="P:antibiotic biosynthetic process"/>
    <property type="evidence" value="ECO:0007669"/>
    <property type="project" value="UniProtKB-ARBA"/>
</dbReference>
<dbReference type="AlphaFoldDB" id="W9G847"/>
<keyword evidence="3" id="KW-0808">Transferase</keyword>
<evidence type="ECO:0000313" key="7">
    <source>
        <dbReference type="Proteomes" id="UP000019489"/>
    </source>
</evidence>
<dbReference type="Proteomes" id="UP000019489">
    <property type="component" value="Unassembled WGS sequence"/>
</dbReference>
<dbReference type="InterPro" id="IPR002213">
    <property type="entry name" value="UDP_glucos_trans"/>
</dbReference>
<name>W9G847_9MICO</name>
<comment type="caution">
    <text evidence="6">The sequence shown here is derived from an EMBL/GenBank/DDBJ whole genome shotgun (WGS) entry which is preliminary data.</text>
</comment>
<keyword evidence="7" id="KW-1185">Reference proteome</keyword>
<dbReference type="SUPFAM" id="SSF53756">
    <property type="entry name" value="UDP-Glycosyltransferase/glycogen phosphorylase"/>
    <property type="match status" value="1"/>
</dbReference>
<organism evidence="6 7">
    <name type="scientific">Intrasporangium oryzae NRRL B-24470</name>
    <dbReference type="NCBI Taxonomy" id="1386089"/>
    <lineage>
        <taxon>Bacteria</taxon>
        <taxon>Bacillati</taxon>
        <taxon>Actinomycetota</taxon>
        <taxon>Actinomycetes</taxon>
        <taxon>Micrococcales</taxon>
        <taxon>Intrasporangiaceae</taxon>
        <taxon>Intrasporangium</taxon>
    </lineage>
</organism>
<dbReference type="CDD" id="cd03784">
    <property type="entry name" value="GT1_Gtf-like"/>
    <property type="match status" value="1"/>
</dbReference>
<dbReference type="GO" id="GO:0016758">
    <property type="term" value="F:hexosyltransferase activity"/>
    <property type="evidence" value="ECO:0007669"/>
    <property type="project" value="UniProtKB-ARBA"/>
</dbReference>
<proteinExistence type="inferred from homology"/>
<dbReference type="PANTHER" id="PTHR48050">
    <property type="entry name" value="STEROL 3-BETA-GLUCOSYLTRANSFERASE"/>
    <property type="match status" value="1"/>
</dbReference>
<keyword evidence="2" id="KW-0328">Glycosyltransferase</keyword>
<dbReference type="InterPro" id="IPR050426">
    <property type="entry name" value="Glycosyltransferase_28"/>
</dbReference>
<dbReference type="Pfam" id="PF21036">
    <property type="entry name" value="EryCIII-like_N"/>
    <property type="match status" value="1"/>
</dbReference>
<dbReference type="InterPro" id="IPR048284">
    <property type="entry name" value="EryCIII-like_N"/>
</dbReference>
<feature type="domain" description="Erythromycin biosynthesis protein CIII-like N-terminal" evidence="5">
    <location>
        <begin position="20"/>
        <end position="135"/>
    </location>
</feature>
<evidence type="ECO:0000256" key="2">
    <source>
        <dbReference type="ARBA" id="ARBA00022676"/>
    </source>
</evidence>
<protein>
    <recommendedName>
        <fullName evidence="8">Glycosyltransferase</fullName>
    </recommendedName>
</protein>